<dbReference type="PROSITE" id="PS51747">
    <property type="entry name" value="CYT_DCMP_DEAMINASES_2"/>
    <property type="match status" value="1"/>
</dbReference>
<dbReference type="PANTHER" id="PTHR11079">
    <property type="entry name" value="CYTOSINE DEAMINASE FAMILY MEMBER"/>
    <property type="match status" value="1"/>
</dbReference>
<organism evidence="2 3">
    <name type="scientific">Linum trigynum</name>
    <dbReference type="NCBI Taxonomy" id="586398"/>
    <lineage>
        <taxon>Eukaryota</taxon>
        <taxon>Viridiplantae</taxon>
        <taxon>Streptophyta</taxon>
        <taxon>Embryophyta</taxon>
        <taxon>Tracheophyta</taxon>
        <taxon>Spermatophyta</taxon>
        <taxon>Magnoliopsida</taxon>
        <taxon>eudicotyledons</taxon>
        <taxon>Gunneridae</taxon>
        <taxon>Pentapetalae</taxon>
        <taxon>rosids</taxon>
        <taxon>fabids</taxon>
        <taxon>Malpighiales</taxon>
        <taxon>Linaceae</taxon>
        <taxon>Linum</taxon>
    </lineage>
</organism>
<dbReference type="AlphaFoldDB" id="A0AAV2D0J3"/>
<dbReference type="InterPro" id="IPR002125">
    <property type="entry name" value="CMP_dCMP_dom"/>
</dbReference>
<dbReference type="GO" id="GO:0008835">
    <property type="term" value="F:diaminohydroxyphosphoribosylaminopyrimidine deaminase activity"/>
    <property type="evidence" value="ECO:0007669"/>
    <property type="project" value="TreeGrafter"/>
</dbReference>
<feature type="domain" description="CMP/dCMP-type deaminase" evidence="1">
    <location>
        <begin position="85"/>
        <end position="161"/>
    </location>
</feature>
<dbReference type="Pfam" id="PF00383">
    <property type="entry name" value="dCMP_cyt_deam_1"/>
    <property type="match status" value="1"/>
</dbReference>
<gene>
    <name evidence="2" type="ORF">LTRI10_LOCUS9591</name>
</gene>
<dbReference type="PANTHER" id="PTHR11079:SF162">
    <property type="entry name" value="RIBOFLAVIN BIOSYNTHESIS PROTEIN PYRD, CHLOROPLASTIC"/>
    <property type="match status" value="1"/>
</dbReference>
<sequence>MHITHSPRLHSLSNHTPFPLCSLKSPHGTISFSPRIAKFLVPRVNSKSGFFKRISRSESVPGRRESSGLVELQCCGAPNGGEEVGDDAIYIRRCVEIARKAIGCTTPNPMVGCLIVKDGQIVGEGFHPKAGQPHAEVFALRDAGGLAENGTAYVSLEPCKV</sequence>
<keyword evidence="3" id="KW-1185">Reference proteome</keyword>
<evidence type="ECO:0000259" key="1">
    <source>
        <dbReference type="PROSITE" id="PS51747"/>
    </source>
</evidence>
<evidence type="ECO:0000313" key="2">
    <source>
        <dbReference type="EMBL" id="CAL1362723.1"/>
    </source>
</evidence>
<dbReference type="EMBL" id="OZ034814">
    <property type="protein sequence ID" value="CAL1362723.1"/>
    <property type="molecule type" value="Genomic_DNA"/>
</dbReference>
<dbReference type="Gene3D" id="3.40.140.10">
    <property type="entry name" value="Cytidine Deaminase, domain 2"/>
    <property type="match status" value="1"/>
</dbReference>
<proteinExistence type="predicted"/>
<name>A0AAV2D0J3_9ROSI</name>
<protein>
    <recommendedName>
        <fullName evidence="1">CMP/dCMP-type deaminase domain-containing protein</fullName>
    </recommendedName>
</protein>
<accession>A0AAV2D0J3</accession>
<dbReference type="SUPFAM" id="SSF53927">
    <property type="entry name" value="Cytidine deaminase-like"/>
    <property type="match status" value="1"/>
</dbReference>
<reference evidence="2 3" key="1">
    <citation type="submission" date="2024-04" db="EMBL/GenBank/DDBJ databases">
        <authorList>
            <person name="Fracassetti M."/>
        </authorList>
    </citation>
    <scope>NUCLEOTIDE SEQUENCE [LARGE SCALE GENOMIC DNA]</scope>
</reference>
<dbReference type="InterPro" id="IPR016193">
    <property type="entry name" value="Cytidine_deaminase-like"/>
</dbReference>
<evidence type="ECO:0000313" key="3">
    <source>
        <dbReference type="Proteomes" id="UP001497516"/>
    </source>
</evidence>
<dbReference type="Proteomes" id="UP001497516">
    <property type="component" value="Chromosome 10"/>
</dbReference>